<comment type="catalytic activity">
    <reaction evidence="8">
        <text>4 Cu(+) + O2 + 4 H(+) = 4 Cu(2+) + 2 H2O</text>
        <dbReference type="Rhea" id="RHEA:30083"/>
        <dbReference type="ChEBI" id="CHEBI:15377"/>
        <dbReference type="ChEBI" id="CHEBI:15378"/>
        <dbReference type="ChEBI" id="CHEBI:15379"/>
        <dbReference type="ChEBI" id="CHEBI:29036"/>
        <dbReference type="ChEBI" id="CHEBI:49552"/>
        <dbReference type="EC" id="1.16.3.4"/>
    </reaction>
    <physiologicalReaction direction="left-to-right" evidence="8">
        <dbReference type="Rhea" id="RHEA:30084"/>
    </physiologicalReaction>
</comment>
<evidence type="ECO:0000256" key="9">
    <source>
        <dbReference type="SAM" id="SignalP"/>
    </source>
</evidence>
<dbReference type="Pfam" id="PF07731">
    <property type="entry name" value="Cu-oxidase_2"/>
    <property type="match status" value="1"/>
</dbReference>
<evidence type="ECO:0000259" key="12">
    <source>
        <dbReference type="Pfam" id="PF07732"/>
    </source>
</evidence>
<evidence type="ECO:0000313" key="13">
    <source>
        <dbReference type="EMBL" id="OAT48626.1"/>
    </source>
</evidence>
<evidence type="ECO:0000256" key="6">
    <source>
        <dbReference type="ARBA" id="ARBA00042896"/>
    </source>
</evidence>
<dbReference type="InterPro" id="IPR011706">
    <property type="entry name" value="Cu-oxidase_C"/>
</dbReference>
<dbReference type="CDD" id="cd13890">
    <property type="entry name" value="CuRO_3_CueO_FtsP"/>
    <property type="match status" value="1"/>
</dbReference>
<dbReference type="GO" id="GO:0016491">
    <property type="term" value="F:oxidoreductase activity"/>
    <property type="evidence" value="ECO:0007669"/>
    <property type="project" value="UniProtKB-KW"/>
</dbReference>
<evidence type="ECO:0000313" key="14">
    <source>
        <dbReference type="Proteomes" id="UP000078250"/>
    </source>
</evidence>
<dbReference type="CDD" id="cd04232">
    <property type="entry name" value="CuRO_1_CueO_FtsP"/>
    <property type="match status" value="1"/>
</dbReference>
<dbReference type="PANTHER" id="PTHR48267">
    <property type="entry name" value="CUPREDOXIN SUPERFAMILY PROTEIN"/>
    <property type="match status" value="1"/>
</dbReference>
<feature type="domain" description="Plastocyanin-like" evidence="12">
    <location>
        <begin position="59"/>
        <end position="168"/>
    </location>
</feature>
<dbReference type="SUPFAM" id="SSF49503">
    <property type="entry name" value="Cupredoxins"/>
    <property type="match status" value="3"/>
</dbReference>
<dbReference type="AlphaFoldDB" id="A0AAJ3HTU4"/>
<evidence type="ECO:0000256" key="7">
    <source>
        <dbReference type="ARBA" id="ARBA00043090"/>
    </source>
</evidence>
<evidence type="ECO:0000259" key="11">
    <source>
        <dbReference type="Pfam" id="PF07731"/>
    </source>
</evidence>
<dbReference type="RefSeq" id="WP_064719098.1">
    <property type="nucleotide sequence ID" value="NZ_LXEV01000016.1"/>
</dbReference>
<accession>A0AAJ3HTU4</accession>
<evidence type="ECO:0000259" key="10">
    <source>
        <dbReference type="Pfam" id="PF00394"/>
    </source>
</evidence>
<feature type="domain" description="Plastocyanin-like" evidence="11">
    <location>
        <begin position="414"/>
        <end position="527"/>
    </location>
</feature>
<name>A0AAJ3HTU4_PROHU</name>
<dbReference type="InterPro" id="IPR001117">
    <property type="entry name" value="Cu-oxidase_2nd"/>
</dbReference>
<keyword evidence="3 13" id="KW-0560">Oxidoreductase</keyword>
<dbReference type="InterPro" id="IPR008972">
    <property type="entry name" value="Cupredoxin"/>
</dbReference>
<protein>
    <recommendedName>
        <fullName evidence="5">Multicopper oxidase CueO</fullName>
        <ecNumber evidence="4">1.16.3.4</ecNumber>
    </recommendedName>
    <alternativeName>
        <fullName evidence="6">Copper efflux oxidase</fullName>
    </alternativeName>
    <alternativeName>
        <fullName evidence="7">Cuprous oxidase</fullName>
    </alternativeName>
</protein>
<feature type="signal peptide" evidence="9">
    <location>
        <begin position="1"/>
        <end position="28"/>
    </location>
</feature>
<keyword evidence="14" id="KW-1185">Reference proteome</keyword>
<evidence type="ECO:0000256" key="3">
    <source>
        <dbReference type="ARBA" id="ARBA00023002"/>
    </source>
</evidence>
<keyword evidence="9" id="KW-0732">Signal</keyword>
<dbReference type="EC" id="1.16.3.4" evidence="4"/>
<dbReference type="EMBL" id="LXEV01000016">
    <property type="protein sequence ID" value="OAT48626.1"/>
    <property type="molecule type" value="Genomic_DNA"/>
</dbReference>
<dbReference type="PROSITE" id="PS51318">
    <property type="entry name" value="TAT"/>
    <property type="match status" value="1"/>
</dbReference>
<dbReference type="InterPro" id="IPR011707">
    <property type="entry name" value="Cu-oxidase-like_N"/>
</dbReference>
<comment type="subunit">
    <text evidence="1">Monomer.</text>
</comment>
<dbReference type="PANTHER" id="PTHR48267:SF1">
    <property type="entry name" value="BILIRUBIN OXIDASE"/>
    <property type="match status" value="1"/>
</dbReference>
<dbReference type="Proteomes" id="UP000078250">
    <property type="component" value="Unassembled WGS sequence"/>
</dbReference>
<gene>
    <name evidence="13" type="ORF">M997_1088</name>
</gene>
<reference evidence="13 14" key="1">
    <citation type="submission" date="2016-04" db="EMBL/GenBank/DDBJ databases">
        <title>ATOL: Assembling a taxonomically balanced genome-scale reconstruction of the evolutionary history of the Enterobacteriaceae.</title>
        <authorList>
            <person name="Plunkett G.III."/>
            <person name="Neeno-Eckwall E.C."/>
            <person name="Glasner J.D."/>
            <person name="Perna N.T."/>
        </authorList>
    </citation>
    <scope>NUCLEOTIDE SEQUENCE [LARGE SCALE GENOMIC DNA]</scope>
    <source>
        <strain evidence="13 14">ATCC 700826</strain>
    </source>
</reference>
<dbReference type="InterPro" id="IPR045087">
    <property type="entry name" value="Cu-oxidase_fam"/>
</dbReference>
<dbReference type="InterPro" id="IPR006311">
    <property type="entry name" value="TAT_signal"/>
</dbReference>
<dbReference type="Pfam" id="PF07732">
    <property type="entry name" value="Cu-oxidase_3"/>
    <property type="match status" value="1"/>
</dbReference>
<dbReference type="InterPro" id="IPR002355">
    <property type="entry name" value="Cu_oxidase_Cu_BS"/>
</dbReference>
<sequence>MQRREFLKLGATLSAVTLLPSWSRLAFAQSNTPSLAIPPQISPDAQQKIVLNIQQGISQFIPSASTTTWGYNGNLLGPALKLKRGQPVTIDIHNQLPETTTVHWHGLEISGEQDGGPQATIAPGQSRTVTFTPNQAESTCWFHPHTHGITGQQVAMGLGGLVIIEDDETPKHKLPKRWGVDDLPVILQDKRLNSEGQIDYQLDVMSAAIGWFGDMMLTNGAIQPQHIVPKGWVRLRFLNGCNARSLNLATSDGRPMYVIASDGGLLAEPVKVTELPILMGERFEVLVDTSDGRDFDIVTLPVRQMGMVLAPFDNVLPVLRLLPSAEKAQGVLPDKLALIPALPSLSNLATRPLHLRMDMRLDMQGMMALTERYGDKALAGLHHGMSHMRQGNGNGMMGGGMMKGCGHSNGDFDLHNANSINGIPFSMTEPAFDVKQGVYERWVVSGRGDMMLHPFHVHGTQFRILTENGRAPEKHRQGWKDIVKVEGQISEILVKFDHLATQAHPFMAHCHLLEHEDTGMMLGFTVSK</sequence>
<keyword evidence="2" id="KW-0479">Metal-binding</keyword>
<evidence type="ECO:0000256" key="4">
    <source>
        <dbReference type="ARBA" id="ARBA00038978"/>
    </source>
</evidence>
<proteinExistence type="predicted"/>
<feature type="chain" id="PRO_5042567085" description="Multicopper oxidase CueO" evidence="9">
    <location>
        <begin position="29"/>
        <end position="528"/>
    </location>
</feature>
<evidence type="ECO:0000256" key="8">
    <source>
        <dbReference type="ARBA" id="ARBA00048092"/>
    </source>
</evidence>
<dbReference type="NCBIfam" id="NF008205">
    <property type="entry name" value="PRK10965.1"/>
    <property type="match status" value="1"/>
</dbReference>
<evidence type="ECO:0000256" key="2">
    <source>
        <dbReference type="ARBA" id="ARBA00022723"/>
    </source>
</evidence>
<evidence type="ECO:0000256" key="5">
    <source>
        <dbReference type="ARBA" id="ARBA00041027"/>
    </source>
</evidence>
<organism evidence="13 14">
    <name type="scientific">Proteus hauseri ATCC 700826</name>
    <dbReference type="NCBI Taxonomy" id="1354271"/>
    <lineage>
        <taxon>Bacteria</taxon>
        <taxon>Pseudomonadati</taxon>
        <taxon>Pseudomonadota</taxon>
        <taxon>Gammaproteobacteria</taxon>
        <taxon>Enterobacterales</taxon>
        <taxon>Morganellaceae</taxon>
        <taxon>Proteus</taxon>
    </lineage>
</organism>
<dbReference type="Gene3D" id="2.60.40.420">
    <property type="entry name" value="Cupredoxins - blue copper proteins"/>
    <property type="match status" value="3"/>
</dbReference>
<dbReference type="CDD" id="cd13867">
    <property type="entry name" value="CuRO_2_CueO_FtsP"/>
    <property type="match status" value="1"/>
</dbReference>
<dbReference type="PROSITE" id="PS00080">
    <property type="entry name" value="MULTICOPPER_OXIDASE2"/>
    <property type="match status" value="1"/>
</dbReference>
<comment type="caution">
    <text evidence="13">The sequence shown here is derived from an EMBL/GenBank/DDBJ whole genome shotgun (WGS) entry which is preliminary data.</text>
</comment>
<feature type="domain" description="Plastocyanin-like" evidence="10">
    <location>
        <begin position="223"/>
        <end position="299"/>
    </location>
</feature>
<evidence type="ECO:0000256" key="1">
    <source>
        <dbReference type="ARBA" id="ARBA00011245"/>
    </source>
</evidence>
<dbReference type="Pfam" id="PF00394">
    <property type="entry name" value="Cu-oxidase"/>
    <property type="match status" value="1"/>
</dbReference>
<dbReference type="GO" id="GO:0005507">
    <property type="term" value="F:copper ion binding"/>
    <property type="evidence" value="ECO:0007669"/>
    <property type="project" value="InterPro"/>
</dbReference>